<dbReference type="GeneID" id="63699632"/>
<keyword evidence="1" id="KW-0732">Signal</keyword>
<dbReference type="Proteomes" id="UP000019804">
    <property type="component" value="Unassembled WGS sequence"/>
</dbReference>
<feature type="chain" id="PRO_5001495812" evidence="1">
    <location>
        <begin position="22"/>
        <end position="283"/>
    </location>
</feature>
<sequence>MLLDALFTLFAGSTLISQVSGAPTLQSRSTPDPSIFPELQRAAQLSSATYTDCNGTAFDVTITKKIDEASTDTQGYVGYSESKKRISVVMKGSTTTADYLNDIDLLLVVPELSGVTFPEDAKIMQGISKTWGSVHDEVVSEVTSLVEKYPEYSLEATGHSLGGSLTYISYVALSQVFPEKEIIGNAIAAYPIGNQEFADFGSSQNGTLNRGNNADDGVPNLFVTIPGFKHYGTEYYSSGTQDSCVECEGERDESCSAGNGKVGITDEHSYSFGIHMAEAGCGV</sequence>
<protein>
    <submittedName>
        <fullName evidence="3">Putative lipase</fullName>
    </submittedName>
</protein>
<dbReference type="CDD" id="cd00519">
    <property type="entry name" value="Lipase_3"/>
    <property type="match status" value="1"/>
</dbReference>
<keyword evidence="4" id="KW-1185">Reference proteome</keyword>
<feature type="signal peptide" evidence="1">
    <location>
        <begin position="1"/>
        <end position="21"/>
    </location>
</feature>
<dbReference type="STRING" id="1388766.A0A017SBH4"/>
<organism evidence="3 4">
    <name type="scientific">Aspergillus ruber (strain CBS 135680)</name>
    <dbReference type="NCBI Taxonomy" id="1388766"/>
    <lineage>
        <taxon>Eukaryota</taxon>
        <taxon>Fungi</taxon>
        <taxon>Dikarya</taxon>
        <taxon>Ascomycota</taxon>
        <taxon>Pezizomycotina</taxon>
        <taxon>Eurotiomycetes</taxon>
        <taxon>Eurotiomycetidae</taxon>
        <taxon>Eurotiales</taxon>
        <taxon>Aspergillaceae</taxon>
        <taxon>Aspergillus</taxon>
        <taxon>Aspergillus subgen. Aspergillus</taxon>
    </lineage>
</organism>
<evidence type="ECO:0000313" key="4">
    <source>
        <dbReference type="Proteomes" id="UP000019804"/>
    </source>
</evidence>
<dbReference type="GO" id="GO:0006629">
    <property type="term" value="P:lipid metabolic process"/>
    <property type="evidence" value="ECO:0007669"/>
    <property type="project" value="InterPro"/>
</dbReference>
<dbReference type="Gene3D" id="3.40.50.1820">
    <property type="entry name" value="alpha/beta hydrolase"/>
    <property type="match status" value="1"/>
</dbReference>
<accession>A0A017SBH4</accession>
<dbReference type="HOGENOM" id="CLU_032957_1_1_1"/>
<evidence type="ECO:0000313" key="3">
    <source>
        <dbReference type="EMBL" id="EYE94297.1"/>
    </source>
</evidence>
<feature type="domain" description="Fungal lipase-type" evidence="2">
    <location>
        <begin position="88"/>
        <end position="222"/>
    </location>
</feature>
<dbReference type="InterPro" id="IPR002921">
    <property type="entry name" value="Fungal_lipase-type"/>
</dbReference>
<evidence type="ECO:0000259" key="2">
    <source>
        <dbReference type="Pfam" id="PF01764"/>
    </source>
</evidence>
<dbReference type="Pfam" id="PF01764">
    <property type="entry name" value="Lipase_3"/>
    <property type="match status" value="1"/>
</dbReference>
<evidence type="ECO:0000256" key="1">
    <source>
        <dbReference type="SAM" id="SignalP"/>
    </source>
</evidence>
<dbReference type="AlphaFoldDB" id="A0A017SBH4"/>
<dbReference type="PANTHER" id="PTHR45908">
    <property type="entry name" value="PROTEIN CBG11750-RELATED"/>
    <property type="match status" value="1"/>
</dbReference>
<reference evidence="4" key="1">
    <citation type="journal article" date="2014" name="Nat. Commun.">
        <title>Genomic adaptations of the halophilic Dead Sea filamentous fungus Eurotium rubrum.</title>
        <authorList>
            <person name="Kis-Papo T."/>
            <person name="Weig A.R."/>
            <person name="Riley R."/>
            <person name="Persoh D."/>
            <person name="Salamov A."/>
            <person name="Sun H."/>
            <person name="Lipzen A."/>
            <person name="Wasser S.P."/>
            <person name="Rambold G."/>
            <person name="Grigoriev I.V."/>
            <person name="Nevo E."/>
        </authorList>
    </citation>
    <scope>NUCLEOTIDE SEQUENCE [LARGE SCALE GENOMIC DNA]</scope>
    <source>
        <strain evidence="4">CBS 135680</strain>
    </source>
</reference>
<dbReference type="RefSeq" id="XP_040637985.1">
    <property type="nucleotide sequence ID" value="XM_040784508.1"/>
</dbReference>
<proteinExistence type="predicted"/>
<dbReference type="InterPro" id="IPR029058">
    <property type="entry name" value="AB_hydrolase_fold"/>
</dbReference>
<gene>
    <name evidence="3" type="ORF">EURHEDRAFT_458483</name>
</gene>
<name>A0A017SBH4_ASPRC</name>
<dbReference type="OrthoDB" id="426718at2759"/>
<dbReference type="SUPFAM" id="SSF53474">
    <property type="entry name" value="alpha/beta-Hydrolases"/>
    <property type="match status" value="1"/>
</dbReference>
<dbReference type="EMBL" id="KK088427">
    <property type="protein sequence ID" value="EYE94297.1"/>
    <property type="molecule type" value="Genomic_DNA"/>
</dbReference>